<evidence type="ECO:0000256" key="2">
    <source>
        <dbReference type="SAM" id="SignalP"/>
    </source>
</evidence>
<evidence type="ECO:0000256" key="1">
    <source>
        <dbReference type="SAM" id="MobiDB-lite"/>
    </source>
</evidence>
<protein>
    <recommendedName>
        <fullName evidence="5">DUF4168 domain-containing protein</fullName>
    </recommendedName>
</protein>
<gene>
    <name evidence="3" type="ORF">H7F21_16480</name>
</gene>
<evidence type="ECO:0000313" key="4">
    <source>
        <dbReference type="Proteomes" id="UP000533900"/>
    </source>
</evidence>
<proteinExistence type="predicted"/>
<feature type="compositionally biased region" description="Polar residues" evidence="1">
    <location>
        <begin position="209"/>
        <end position="218"/>
    </location>
</feature>
<feature type="compositionally biased region" description="Basic and acidic residues" evidence="1">
    <location>
        <begin position="138"/>
        <end position="154"/>
    </location>
</feature>
<evidence type="ECO:0008006" key="5">
    <source>
        <dbReference type="Google" id="ProtNLM"/>
    </source>
</evidence>
<feature type="signal peptide" evidence="2">
    <location>
        <begin position="1"/>
        <end position="18"/>
    </location>
</feature>
<name>A0A842IV72_9FLAO</name>
<feature type="region of interest" description="Disordered" evidence="1">
    <location>
        <begin position="118"/>
        <end position="155"/>
    </location>
</feature>
<feature type="region of interest" description="Disordered" evidence="1">
    <location>
        <begin position="22"/>
        <end position="44"/>
    </location>
</feature>
<dbReference type="RefSeq" id="WP_185790416.1">
    <property type="nucleotide sequence ID" value="NZ_JACLCP010000007.1"/>
</dbReference>
<evidence type="ECO:0000313" key="3">
    <source>
        <dbReference type="EMBL" id="MBC2846705.1"/>
    </source>
</evidence>
<reference evidence="3" key="1">
    <citation type="submission" date="2020-08" db="EMBL/GenBank/DDBJ databases">
        <title>Winogradskyella ouciana sp. nov., isolated from the hadal seawater of the Mariana Trench.</title>
        <authorList>
            <person name="He X."/>
        </authorList>
    </citation>
    <scope>NUCLEOTIDE SEQUENCE [LARGE SCALE GENOMIC DNA]</scope>
    <source>
        <strain evidence="3">KCTC 52348</strain>
    </source>
</reference>
<accession>A0A842IV72</accession>
<keyword evidence="2" id="KW-0732">Signal</keyword>
<dbReference type="Proteomes" id="UP000533900">
    <property type="component" value="Unassembled WGS sequence"/>
</dbReference>
<comment type="caution">
    <text evidence="3">The sequence shown here is derived from an EMBL/GenBank/DDBJ whole genome shotgun (WGS) entry which is preliminary data.</text>
</comment>
<feature type="compositionally biased region" description="Gly residues" evidence="1">
    <location>
        <begin position="22"/>
        <end position="39"/>
    </location>
</feature>
<dbReference type="AlphaFoldDB" id="A0A842IV72"/>
<organism evidence="3 4">
    <name type="scientific">Winogradskyella flava</name>
    <dbReference type="NCBI Taxonomy" id="1884876"/>
    <lineage>
        <taxon>Bacteria</taxon>
        <taxon>Pseudomonadati</taxon>
        <taxon>Bacteroidota</taxon>
        <taxon>Flavobacteriia</taxon>
        <taxon>Flavobacteriales</taxon>
        <taxon>Flavobacteriaceae</taxon>
        <taxon>Winogradskyella</taxon>
    </lineage>
</organism>
<feature type="chain" id="PRO_5032635247" description="DUF4168 domain-containing protein" evidence="2">
    <location>
        <begin position="19"/>
        <end position="239"/>
    </location>
</feature>
<feature type="region of interest" description="Disordered" evidence="1">
    <location>
        <begin position="202"/>
        <end position="239"/>
    </location>
</feature>
<dbReference type="EMBL" id="JACLCP010000007">
    <property type="protein sequence ID" value="MBC2846705.1"/>
    <property type="molecule type" value="Genomic_DNA"/>
</dbReference>
<keyword evidence="4" id="KW-1185">Reference proteome</keyword>
<feature type="compositionally biased region" description="Gly residues" evidence="1">
    <location>
        <begin position="220"/>
        <end position="239"/>
    </location>
</feature>
<sequence>MRYPILLFCFLTFSFICAQPGGGQGGQRMGGGRQGGQMNGGREEQKNIPEFDAAKVAGIFSYSDTEAIKKMKLKNDEDLELKVSKAISKYNMRMDEVTLLNTENFDTINDFMNTIGKRMRQNSGTGGRRMGRGQDSNSDSKRQNGDFDERDPVRKIMHRSKEKVEAVKAKVLIEEGLLNKELESLLSEKQYKKWLKYQNKVKKEMTPEEPSNNRNQNSGIRGGTNGGQGGRPGGGRGGF</sequence>